<keyword evidence="4 6" id="KW-0408">Iron</keyword>
<dbReference type="CDD" id="cd01335">
    <property type="entry name" value="Radical_SAM"/>
    <property type="match status" value="1"/>
</dbReference>
<evidence type="ECO:0000256" key="5">
    <source>
        <dbReference type="ARBA" id="ARBA00023014"/>
    </source>
</evidence>
<dbReference type="NCBIfam" id="TIGR00423">
    <property type="entry name" value="CofH family radical SAM protein"/>
    <property type="match status" value="1"/>
</dbReference>
<dbReference type="InterPro" id="IPR007197">
    <property type="entry name" value="rSAM"/>
</dbReference>
<proteinExistence type="inferred from homology"/>
<dbReference type="SFLD" id="SFLDG01064">
    <property type="entry name" value="F420__menaquinone_cofactor_bio"/>
    <property type="match status" value="1"/>
</dbReference>
<dbReference type="RefSeq" id="WP_221531686.1">
    <property type="nucleotide sequence ID" value="NZ_JAIGYP010000003.1"/>
</dbReference>
<sequence>MSKSLQEVFARNSREQNAIVKTKLPRVNADEILYLMRHASLKEIGERALGIKRKLHPDNITTFVVDRNINYTNICWVDCKFCAFKRRINEEDTYILSFEEIDKKIEELLAIGGTQILFQGGVHPNLKVEWYEDLVSHIAKKYPQITIHGFSAIEINYIAKVSKISIAEVLRRLQKCGLSSIPGAGAEILSDRVRDVIAPKKLDSSEWIAVHKEAHKLGIKSTATMMFGSVESDEDIIEHWEKIRNLQDETNGFRAFILWSFQPAFTPLQKEMPDLHKASSNCYLRLLACSRIFLDNFQNIQSSWVTQGSYIGQLALLFGANDLGSTMMEENVVAAAGAKNSMNQQEMVNLIRDVGEIPAKRDTAYSILEQF</sequence>
<keyword evidence="6" id="KW-0560">Oxidoreductase</keyword>
<dbReference type="PIRSF" id="PIRSF004762">
    <property type="entry name" value="CHP00423"/>
    <property type="match status" value="1"/>
</dbReference>
<dbReference type="PROSITE" id="PS51918">
    <property type="entry name" value="RADICAL_SAM"/>
    <property type="match status" value="1"/>
</dbReference>
<reference evidence="8 9" key="1">
    <citation type="submission" date="2021-08" db="EMBL/GenBank/DDBJ databases">
        <title>Helicobacter spp. isolated from feces of Anatolian Ground Squirrel (Spermophilus xanthoprymnus) in Turkey.</title>
        <authorList>
            <person name="Aydin F."/>
            <person name="Abay S."/>
            <person name="Kayman T."/>
            <person name="Karakaya E."/>
            <person name="Saticioglu I.B."/>
        </authorList>
    </citation>
    <scope>NUCLEOTIDE SEQUENCE [LARGE SCALE GENOMIC DNA]</scope>
    <source>
        <strain evidence="8 9">Faydin-H70</strain>
    </source>
</reference>
<keyword evidence="2 6" id="KW-0949">S-adenosyl-L-methionine</keyword>
<dbReference type="NCBIfam" id="TIGR03699">
    <property type="entry name" value="menaquin_MqnC"/>
    <property type="match status" value="1"/>
</dbReference>
<comment type="catalytic activity">
    <reaction evidence="6">
        <text>dehypoxanthine futalosine + S-adenosyl-L-methionine = cyclic dehypoxanthinylfutalosinate + 5'-deoxyadenosine + L-methionine + H(+)</text>
        <dbReference type="Rhea" id="RHEA:33083"/>
        <dbReference type="ChEBI" id="CHEBI:15378"/>
        <dbReference type="ChEBI" id="CHEBI:17319"/>
        <dbReference type="ChEBI" id="CHEBI:57844"/>
        <dbReference type="ChEBI" id="CHEBI:58864"/>
        <dbReference type="ChEBI" id="CHEBI:59789"/>
        <dbReference type="ChEBI" id="CHEBI:64270"/>
        <dbReference type="EC" id="1.21.98.1"/>
    </reaction>
</comment>
<keyword evidence="5 6" id="KW-0411">Iron-sulfur</keyword>
<dbReference type="InterPro" id="IPR013785">
    <property type="entry name" value="Aldolase_TIM"/>
</dbReference>
<keyword evidence="3 6" id="KW-0479">Metal-binding</keyword>
<dbReference type="PANTHER" id="PTHR43076:SF1">
    <property type="entry name" value="LIPOYL SYNTHASE 2"/>
    <property type="match status" value="1"/>
</dbReference>
<dbReference type="SFLD" id="SFLDF00342">
    <property type="entry name" value="cyclic_dehypoxanthine_futalosi"/>
    <property type="match status" value="1"/>
</dbReference>
<dbReference type="SUPFAM" id="SSF102114">
    <property type="entry name" value="Radical SAM enzymes"/>
    <property type="match status" value="1"/>
</dbReference>
<comment type="pathway">
    <text evidence="6">Quinol/quinone metabolism; menaquinone biosynthesis.</text>
</comment>
<dbReference type="InterPro" id="IPR022431">
    <property type="entry name" value="Cyclic_DHFL_synthase_mqnC"/>
</dbReference>
<protein>
    <recommendedName>
        <fullName evidence="6">Cyclic dehypoxanthine futalosine synthase</fullName>
        <shortName evidence="6">Cyclic DHFL synthase</shortName>
        <ecNumber evidence="6">1.21.98.1</ecNumber>
    </recommendedName>
    <alternativeName>
        <fullName evidence="6">Dehypoxanthine futalosine cyclase</fullName>
        <shortName evidence="6">DHFL cyclase</shortName>
    </alternativeName>
    <alternativeName>
        <fullName evidence="6">Menaquinone biosynthetic enzyme MqnC</fullName>
    </alternativeName>
</protein>
<comment type="cofactor">
    <cofactor evidence="6">
        <name>[4Fe-4S] cluster</name>
        <dbReference type="ChEBI" id="CHEBI:49883"/>
    </cofactor>
    <text evidence="6">Binds 1 [4Fe-4S] cluster. The cluster is coordinated with 3 cysteines and an exchangeable S-adenosyl-L-methionine.</text>
</comment>
<evidence type="ECO:0000256" key="6">
    <source>
        <dbReference type="HAMAP-Rule" id="MF_00992"/>
    </source>
</evidence>
<name>A0ABS7JM08_9HELI</name>
<dbReference type="EC" id="1.21.98.1" evidence="6"/>
<evidence type="ECO:0000256" key="2">
    <source>
        <dbReference type="ARBA" id="ARBA00022691"/>
    </source>
</evidence>
<dbReference type="EMBL" id="JAIGYQ010000003">
    <property type="protein sequence ID" value="MBX7490418.1"/>
    <property type="molecule type" value="Genomic_DNA"/>
</dbReference>
<feature type="binding site" evidence="6">
    <location>
        <position position="75"/>
    </location>
    <ligand>
        <name>[4Fe-4S] cluster</name>
        <dbReference type="ChEBI" id="CHEBI:49883"/>
        <note>4Fe-4S-S-AdoMet</note>
    </ligand>
</feature>
<feature type="binding site" evidence="6">
    <location>
        <position position="79"/>
    </location>
    <ligand>
        <name>[4Fe-4S] cluster</name>
        <dbReference type="ChEBI" id="CHEBI:49883"/>
        <note>4Fe-4S-S-AdoMet</note>
    </ligand>
</feature>
<dbReference type="InterPro" id="IPR020050">
    <property type="entry name" value="FO_synthase_su2"/>
</dbReference>
<dbReference type="Pfam" id="PF19288">
    <property type="entry name" value="CofH_C"/>
    <property type="match status" value="1"/>
</dbReference>
<dbReference type="SFLD" id="SFLDG01389">
    <property type="entry name" value="menaquinone_synthsis_involved"/>
    <property type="match status" value="1"/>
</dbReference>
<dbReference type="InterPro" id="IPR045567">
    <property type="entry name" value="CofH/MnqC-like_C"/>
</dbReference>
<dbReference type="Gene3D" id="3.20.20.70">
    <property type="entry name" value="Aldolase class I"/>
    <property type="match status" value="1"/>
</dbReference>
<gene>
    <name evidence="6" type="primary">mqnC</name>
    <name evidence="8" type="ORF">K4G57_02850</name>
</gene>
<keyword evidence="6" id="KW-0474">Menaquinone biosynthesis</keyword>
<feature type="binding site" evidence="6">
    <location>
        <position position="82"/>
    </location>
    <ligand>
        <name>[4Fe-4S] cluster</name>
        <dbReference type="ChEBI" id="CHEBI:49883"/>
        <note>4Fe-4S-S-AdoMet</note>
    </ligand>
</feature>
<feature type="domain" description="Radical SAM core" evidence="7">
    <location>
        <begin position="61"/>
        <end position="298"/>
    </location>
</feature>
<dbReference type="SFLD" id="SFLDF00343">
    <property type="entry name" value="aminofutalosine_synthase_(mqnE"/>
    <property type="match status" value="1"/>
</dbReference>
<dbReference type="InterPro" id="IPR058240">
    <property type="entry name" value="rSAM_sf"/>
</dbReference>
<comment type="function">
    <text evidence="6">Radical SAM enzyme that catalyzes the cyclization of dehypoxanthine futalosine (DHFL) into cyclic dehypoxanthine futalosine (CDHFL), a step in the biosynthesis of menaquinone (MK, vitamin K2).</text>
</comment>
<accession>A0ABS7JM08</accession>
<comment type="similarity">
    <text evidence="6">Belongs to the radical SAM superfamily. MqnC family.</text>
</comment>
<dbReference type="PANTHER" id="PTHR43076">
    <property type="entry name" value="FO SYNTHASE (COFH)"/>
    <property type="match status" value="1"/>
</dbReference>
<dbReference type="SFLD" id="SFLDS00029">
    <property type="entry name" value="Radical_SAM"/>
    <property type="match status" value="1"/>
</dbReference>
<dbReference type="InterPro" id="IPR034405">
    <property type="entry name" value="F420"/>
</dbReference>
<organism evidence="8 9">
    <name type="scientific">Helicobacter turcicus</name>
    <dbReference type="NCBI Taxonomy" id="2867412"/>
    <lineage>
        <taxon>Bacteria</taxon>
        <taxon>Pseudomonadati</taxon>
        <taxon>Campylobacterota</taxon>
        <taxon>Epsilonproteobacteria</taxon>
        <taxon>Campylobacterales</taxon>
        <taxon>Helicobacteraceae</taxon>
        <taxon>Helicobacter</taxon>
    </lineage>
</organism>
<evidence type="ECO:0000256" key="1">
    <source>
        <dbReference type="ARBA" id="ARBA00022485"/>
    </source>
</evidence>
<evidence type="ECO:0000313" key="8">
    <source>
        <dbReference type="EMBL" id="MBX7490418.1"/>
    </source>
</evidence>
<evidence type="ECO:0000256" key="4">
    <source>
        <dbReference type="ARBA" id="ARBA00023004"/>
    </source>
</evidence>
<keyword evidence="9" id="KW-1185">Reference proteome</keyword>
<keyword evidence="1 6" id="KW-0004">4Fe-4S</keyword>
<evidence type="ECO:0000259" key="7">
    <source>
        <dbReference type="PROSITE" id="PS51918"/>
    </source>
</evidence>
<dbReference type="Proteomes" id="UP000700059">
    <property type="component" value="Unassembled WGS sequence"/>
</dbReference>
<comment type="caution">
    <text evidence="8">The sequence shown here is derived from an EMBL/GenBank/DDBJ whole genome shotgun (WGS) entry which is preliminary data.</text>
</comment>
<dbReference type="HAMAP" id="MF_00992">
    <property type="entry name" value="MqnC"/>
    <property type="match status" value="1"/>
</dbReference>
<dbReference type="NCBIfam" id="NF006277">
    <property type="entry name" value="PRK08445.1"/>
    <property type="match status" value="1"/>
</dbReference>
<dbReference type="Pfam" id="PF04055">
    <property type="entry name" value="Radical_SAM"/>
    <property type="match status" value="1"/>
</dbReference>
<evidence type="ECO:0000313" key="9">
    <source>
        <dbReference type="Proteomes" id="UP000700059"/>
    </source>
</evidence>
<evidence type="ECO:0000256" key="3">
    <source>
        <dbReference type="ARBA" id="ARBA00022723"/>
    </source>
</evidence>